<reference evidence="2 3" key="1">
    <citation type="submission" date="2018-01" db="EMBL/GenBank/DDBJ databases">
        <authorList>
            <person name="Fu G.-Y."/>
        </authorList>
    </citation>
    <scope>NUCLEOTIDE SEQUENCE [LARGE SCALE GENOMIC DNA]</scope>
    <source>
        <strain evidence="2 3">SY39</strain>
    </source>
</reference>
<dbReference type="Gene3D" id="1.10.630.10">
    <property type="entry name" value="Cytochrome P450"/>
    <property type="match status" value="2"/>
</dbReference>
<gene>
    <name evidence="2" type="ORF">C0099_11565</name>
</gene>
<accession>A0A2I6S8C8</accession>
<proteinExistence type="inferred from homology"/>
<dbReference type="InterPro" id="IPR017972">
    <property type="entry name" value="Cyt_P450_CS"/>
</dbReference>
<dbReference type="GO" id="GO:0005506">
    <property type="term" value="F:iron ion binding"/>
    <property type="evidence" value="ECO:0007669"/>
    <property type="project" value="InterPro"/>
</dbReference>
<dbReference type="PANTHER" id="PTHR46696">
    <property type="entry name" value="P450, PUTATIVE (EUROFUNG)-RELATED"/>
    <property type="match status" value="1"/>
</dbReference>
<comment type="similarity">
    <text evidence="1">Belongs to the cytochrome P450 family.</text>
</comment>
<dbReference type="GO" id="GO:0004497">
    <property type="term" value="F:monooxygenase activity"/>
    <property type="evidence" value="ECO:0007669"/>
    <property type="project" value="InterPro"/>
</dbReference>
<dbReference type="RefSeq" id="WP_102247556.1">
    <property type="nucleotide sequence ID" value="NZ_CP025682.1"/>
</dbReference>
<dbReference type="GO" id="GO:0016705">
    <property type="term" value="F:oxidoreductase activity, acting on paired donors, with incorporation or reduction of molecular oxygen"/>
    <property type="evidence" value="ECO:0007669"/>
    <property type="project" value="InterPro"/>
</dbReference>
<protein>
    <recommendedName>
        <fullName evidence="4">Cytochrome P450</fullName>
    </recommendedName>
</protein>
<keyword evidence="3" id="KW-1185">Reference proteome</keyword>
<dbReference type="OrthoDB" id="4168525at2"/>
<dbReference type="EMBL" id="CP025682">
    <property type="protein sequence ID" value="AUN95508.1"/>
    <property type="molecule type" value="Genomic_DNA"/>
</dbReference>
<dbReference type="AlphaFoldDB" id="A0A2I6S8C8"/>
<sequence>MHANRVNKRIAQLVGSRDHLISDLPLSGEPIETVTSGTERTHFVLDATATRSILTDDDSFAPAPIAASIQRLSEHTDIDASEAYRFLTHNPLQTDRPAHADVRQQFVCAYARSLQRHGKRLSAGARSHFDRLTQHPPCALTRDVVAPGVDAILQVFLADDDVPAEWPARIGGGAAMLEYMHHPRKLAAKSAQIKALFDELAAHRGEPGPRDDVRDAILTSYVLQGREPIIGGITAYLCTWLSAPEAERAQLLESITAVQLFARTAPVNYIGRSARKDVRVAGHAISAGDHVLLMLPWANADVLARQQRSLAFGAGAHMCAGQALALALTDAFLDALRGAHHAIDWSAVRPEPPVAGVFRQYGSSP</sequence>
<dbReference type="PROSITE" id="PS00086">
    <property type="entry name" value="CYTOCHROME_P450"/>
    <property type="match status" value="1"/>
</dbReference>
<name>A0A2I6S8C8_9RHOO</name>
<dbReference type="SUPFAM" id="SSF48264">
    <property type="entry name" value="Cytochrome P450"/>
    <property type="match status" value="1"/>
</dbReference>
<evidence type="ECO:0000256" key="1">
    <source>
        <dbReference type="ARBA" id="ARBA00010617"/>
    </source>
</evidence>
<dbReference type="InterPro" id="IPR036396">
    <property type="entry name" value="Cyt_P450_sf"/>
</dbReference>
<evidence type="ECO:0000313" key="3">
    <source>
        <dbReference type="Proteomes" id="UP000242205"/>
    </source>
</evidence>
<dbReference type="PANTHER" id="PTHR46696:SF1">
    <property type="entry name" value="CYTOCHROME P450 YJIB-RELATED"/>
    <property type="match status" value="1"/>
</dbReference>
<evidence type="ECO:0008006" key="4">
    <source>
        <dbReference type="Google" id="ProtNLM"/>
    </source>
</evidence>
<evidence type="ECO:0000313" key="2">
    <source>
        <dbReference type="EMBL" id="AUN95508.1"/>
    </source>
</evidence>
<dbReference type="GO" id="GO:0020037">
    <property type="term" value="F:heme binding"/>
    <property type="evidence" value="ECO:0007669"/>
    <property type="project" value="InterPro"/>
</dbReference>
<dbReference type="KEGG" id="atw:C0099_11565"/>
<organism evidence="2 3">
    <name type="scientific">Pseudazoarcus pumilus</name>
    <dbReference type="NCBI Taxonomy" id="2067960"/>
    <lineage>
        <taxon>Bacteria</taxon>
        <taxon>Pseudomonadati</taxon>
        <taxon>Pseudomonadota</taxon>
        <taxon>Betaproteobacteria</taxon>
        <taxon>Rhodocyclales</taxon>
        <taxon>Zoogloeaceae</taxon>
        <taxon>Pseudazoarcus</taxon>
    </lineage>
</organism>
<dbReference type="Proteomes" id="UP000242205">
    <property type="component" value="Chromosome"/>
</dbReference>